<evidence type="ECO:0000313" key="4">
    <source>
        <dbReference type="Proteomes" id="UP000215509"/>
    </source>
</evidence>
<dbReference type="Proteomes" id="UP000215509">
    <property type="component" value="Unassembled WGS sequence"/>
</dbReference>
<keyword evidence="4" id="KW-1185">Reference proteome</keyword>
<proteinExistence type="predicted"/>
<dbReference type="RefSeq" id="WP_094012907.1">
    <property type="nucleotide sequence ID" value="NZ_NMQW01000001.1"/>
</dbReference>
<dbReference type="InterPro" id="IPR036265">
    <property type="entry name" value="HIT-like_sf"/>
</dbReference>
<dbReference type="PROSITE" id="PS51084">
    <property type="entry name" value="HIT_2"/>
    <property type="match status" value="1"/>
</dbReference>
<evidence type="ECO:0000313" key="3">
    <source>
        <dbReference type="EMBL" id="OXM88408.1"/>
    </source>
</evidence>
<gene>
    <name evidence="3" type="ORF">CF651_00700</name>
</gene>
<comment type="caution">
    <text evidence="3">The sequence shown here is derived from an EMBL/GenBank/DDBJ whole genome shotgun (WGS) entry which is preliminary data.</text>
</comment>
<dbReference type="Pfam" id="PF01230">
    <property type="entry name" value="HIT"/>
    <property type="match status" value="1"/>
</dbReference>
<dbReference type="InterPro" id="IPR011146">
    <property type="entry name" value="HIT-like"/>
</dbReference>
<protein>
    <submittedName>
        <fullName evidence="3">Diadenosine tetraphosphate hydrolase</fullName>
    </submittedName>
</protein>
<feature type="domain" description="HIT" evidence="2">
    <location>
        <begin position="4"/>
        <end position="105"/>
    </location>
</feature>
<feature type="short sequence motif" description="Histidine triad motif" evidence="1">
    <location>
        <begin position="90"/>
        <end position="94"/>
    </location>
</feature>
<dbReference type="Gene3D" id="3.30.428.10">
    <property type="entry name" value="HIT-like"/>
    <property type="match status" value="1"/>
</dbReference>
<keyword evidence="3" id="KW-0378">Hydrolase</keyword>
<reference evidence="3 4" key="1">
    <citation type="submission" date="2017-07" db="EMBL/GenBank/DDBJ databases">
        <title>Genome sequencing and assembly of Paenibacillus rigui.</title>
        <authorList>
            <person name="Mayilraj S."/>
        </authorList>
    </citation>
    <scope>NUCLEOTIDE SEQUENCE [LARGE SCALE GENOMIC DNA]</scope>
    <source>
        <strain evidence="3 4">JCM 16352</strain>
    </source>
</reference>
<dbReference type="EMBL" id="NMQW01000001">
    <property type="protein sequence ID" value="OXM88408.1"/>
    <property type="molecule type" value="Genomic_DNA"/>
</dbReference>
<sequence>MNCKICELHKIQPQAIIQSTEFWIIRNTSSALLPGYCILEPRRHVTTWSDLTSKEIIEMGTLIQEIESRLKFEHHAEKVYVVTISEVVSHLHLHLIPRATGMQLRGLHLIEKAITSN</sequence>
<name>A0A229UY87_9BACL</name>
<evidence type="ECO:0000259" key="2">
    <source>
        <dbReference type="PROSITE" id="PS51084"/>
    </source>
</evidence>
<dbReference type="GO" id="GO:0016787">
    <property type="term" value="F:hydrolase activity"/>
    <property type="evidence" value="ECO:0007669"/>
    <property type="project" value="UniProtKB-KW"/>
</dbReference>
<dbReference type="OrthoDB" id="9784774at2"/>
<dbReference type="AlphaFoldDB" id="A0A229UY87"/>
<evidence type="ECO:0000256" key="1">
    <source>
        <dbReference type="PROSITE-ProRule" id="PRU00464"/>
    </source>
</evidence>
<organism evidence="3 4">
    <name type="scientific">Paenibacillus rigui</name>
    <dbReference type="NCBI Taxonomy" id="554312"/>
    <lineage>
        <taxon>Bacteria</taxon>
        <taxon>Bacillati</taxon>
        <taxon>Bacillota</taxon>
        <taxon>Bacilli</taxon>
        <taxon>Bacillales</taxon>
        <taxon>Paenibacillaceae</taxon>
        <taxon>Paenibacillus</taxon>
    </lineage>
</organism>
<dbReference type="SUPFAM" id="SSF54197">
    <property type="entry name" value="HIT-like"/>
    <property type="match status" value="1"/>
</dbReference>
<accession>A0A229UY87</accession>